<dbReference type="InParanoid" id="C2KZ74"/>
<comment type="caution">
    <text evidence="8">The sequence shown here is derived from an EMBL/GenBank/DDBJ whole genome shotgun (WGS) entry which is preliminary data.</text>
</comment>
<accession>C2KZ74</accession>
<evidence type="ECO:0000256" key="5">
    <source>
        <dbReference type="ARBA" id="ARBA00032897"/>
    </source>
</evidence>
<dbReference type="OrthoDB" id="9792687at2"/>
<dbReference type="GO" id="GO:0016301">
    <property type="term" value="F:kinase activity"/>
    <property type="evidence" value="ECO:0007669"/>
    <property type="project" value="InterPro"/>
</dbReference>
<dbReference type="GO" id="GO:0005524">
    <property type="term" value="F:ATP binding"/>
    <property type="evidence" value="ECO:0007669"/>
    <property type="project" value="UniProtKB-KW"/>
</dbReference>
<dbReference type="Proteomes" id="UP000004121">
    <property type="component" value="Unassembled WGS sequence"/>
</dbReference>
<name>C2KZ74_9FIRM</name>
<dbReference type="Pfam" id="PF06414">
    <property type="entry name" value="Zeta_toxin"/>
    <property type="match status" value="1"/>
</dbReference>
<dbReference type="Gene3D" id="3.40.50.300">
    <property type="entry name" value="P-loop containing nucleotide triphosphate hydrolases"/>
    <property type="match status" value="1"/>
</dbReference>
<dbReference type="AlphaFoldDB" id="C2KZ74"/>
<dbReference type="EC" id="2.7.1.176" evidence="2"/>
<dbReference type="SUPFAM" id="SSF52540">
    <property type="entry name" value="P-loop containing nucleoside triphosphate hydrolases"/>
    <property type="match status" value="1"/>
</dbReference>
<dbReference type="STRING" id="585501.HMPREF6123_1793"/>
<evidence type="ECO:0000256" key="6">
    <source>
        <dbReference type="ARBA" id="ARBA00048178"/>
    </source>
</evidence>
<evidence type="ECO:0000256" key="2">
    <source>
        <dbReference type="ARBA" id="ARBA00011963"/>
    </source>
</evidence>
<evidence type="ECO:0000313" key="9">
    <source>
        <dbReference type="Proteomes" id="UP000004121"/>
    </source>
</evidence>
<comment type="catalytic activity">
    <reaction evidence="6">
        <text>UDP-N-acetyl-alpha-D-glucosamine + ATP = UDP-N-acetyl-alpha-D-glucosamine 3'-phosphate + ADP + H(+)</text>
        <dbReference type="Rhea" id="RHEA:32671"/>
        <dbReference type="ChEBI" id="CHEBI:15378"/>
        <dbReference type="ChEBI" id="CHEBI:30616"/>
        <dbReference type="ChEBI" id="CHEBI:57705"/>
        <dbReference type="ChEBI" id="CHEBI:64353"/>
        <dbReference type="ChEBI" id="CHEBI:456216"/>
        <dbReference type="EC" id="2.7.1.176"/>
    </reaction>
</comment>
<comment type="similarity">
    <text evidence="1">Belongs to the zeta toxin family.</text>
</comment>
<dbReference type="PROSITE" id="PS00675">
    <property type="entry name" value="SIGMA54_INTERACT_1"/>
    <property type="match status" value="1"/>
</dbReference>
<dbReference type="InterPro" id="IPR027417">
    <property type="entry name" value="P-loop_NTPase"/>
</dbReference>
<dbReference type="InterPro" id="IPR010488">
    <property type="entry name" value="Zeta_toxin_domain"/>
</dbReference>
<protein>
    <recommendedName>
        <fullName evidence="5">UDP-N-acetylglucosamine kinase</fullName>
        <ecNumber evidence="2">2.7.1.176</ecNumber>
    </recommendedName>
    <alternativeName>
        <fullName evidence="5">UDP-N-acetylglucosamine kinase</fullName>
    </alternativeName>
</protein>
<reference evidence="8 9" key="1">
    <citation type="submission" date="2009-04" db="EMBL/GenBank/DDBJ databases">
        <authorList>
            <person name="Qin X."/>
            <person name="Bachman B."/>
            <person name="Battles P."/>
            <person name="Bell A."/>
            <person name="Bess C."/>
            <person name="Bickham C."/>
            <person name="Chaboub L."/>
            <person name="Chen D."/>
            <person name="Coyle M."/>
            <person name="Deiros D.R."/>
            <person name="Dinh H."/>
            <person name="Forbes L."/>
            <person name="Fowler G."/>
            <person name="Francisco L."/>
            <person name="Fu Q."/>
            <person name="Gubbala S."/>
            <person name="Hale W."/>
            <person name="Han Y."/>
            <person name="Hemphill L."/>
            <person name="Highlander S.K."/>
            <person name="Hirani K."/>
            <person name="Hogues M."/>
            <person name="Jackson L."/>
            <person name="Jakkamsetti A."/>
            <person name="Javaid M."/>
            <person name="Jiang H."/>
            <person name="Korchina V."/>
            <person name="Kovar C."/>
            <person name="Lara F."/>
            <person name="Lee S."/>
            <person name="Mata R."/>
            <person name="Mathew T."/>
            <person name="Moen C."/>
            <person name="Morales K."/>
            <person name="Munidasa M."/>
            <person name="Nazareth L."/>
            <person name="Ngo R."/>
            <person name="Nguyen L."/>
            <person name="Okwuonu G."/>
            <person name="Ongeri F."/>
            <person name="Patil S."/>
            <person name="Petrosino J."/>
            <person name="Pham C."/>
            <person name="Pham P."/>
            <person name="Pu L.-L."/>
            <person name="Puazo M."/>
            <person name="Raj R."/>
            <person name="Reid J."/>
            <person name="Rouhana J."/>
            <person name="Saada N."/>
            <person name="Shang Y."/>
            <person name="Simmons D."/>
            <person name="Thornton R."/>
            <person name="Warren J."/>
            <person name="Weissenberger G."/>
            <person name="Zhang J."/>
            <person name="Zhang L."/>
            <person name="Zhou C."/>
            <person name="Zhu D."/>
            <person name="Muzny D."/>
            <person name="Worley K."/>
            <person name="Gibbs R."/>
        </authorList>
    </citation>
    <scope>NUCLEOTIDE SEQUENCE [LARGE SCALE GENOMIC DNA]</scope>
    <source>
        <strain evidence="8 9">F0268</strain>
    </source>
</reference>
<organism evidence="8 9">
    <name type="scientific">Oribacterium sinus F0268</name>
    <dbReference type="NCBI Taxonomy" id="585501"/>
    <lineage>
        <taxon>Bacteria</taxon>
        <taxon>Bacillati</taxon>
        <taxon>Bacillota</taxon>
        <taxon>Clostridia</taxon>
        <taxon>Lachnospirales</taxon>
        <taxon>Lachnospiraceae</taxon>
        <taxon>Oribacterium</taxon>
    </lineage>
</organism>
<evidence type="ECO:0000313" key="8">
    <source>
        <dbReference type="EMBL" id="EEJ50926.1"/>
    </source>
</evidence>
<evidence type="ECO:0000259" key="7">
    <source>
        <dbReference type="Pfam" id="PF06414"/>
    </source>
</evidence>
<keyword evidence="4" id="KW-0067">ATP-binding</keyword>
<gene>
    <name evidence="8" type="ORF">HMPREF6123_1793</name>
</gene>
<dbReference type="HOGENOM" id="CLU_064262_2_0_9"/>
<dbReference type="RefSeq" id="WP_007156939.1">
    <property type="nucleotide sequence ID" value="NZ_GG668534.1"/>
</dbReference>
<dbReference type="EMBL" id="ACKX01000181">
    <property type="protein sequence ID" value="EEJ50926.1"/>
    <property type="molecule type" value="Genomic_DNA"/>
</dbReference>
<dbReference type="eggNOG" id="COG4185">
    <property type="taxonomic scope" value="Bacteria"/>
</dbReference>
<keyword evidence="9" id="KW-1185">Reference proteome</keyword>
<evidence type="ECO:0000256" key="1">
    <source>
        <dbReference type="ARBA" id="ARBA00009104"/>
    </source>
</evidence>
<keyword evidence="3" id="KW-0547">Nucleotide-binding</keyword>
<sequence>MELECFNEDDFALALKRNIRALTVGKIPSVKPEAILLGGQSGAGKTLLHRIKKEEFQSNIIIIDGDLFRFQHPNYEELYKQYGKDAIQYTNAFAGKMVEELILALSEKGYSLLIEGTLRNPEVPKKTAKLLKSRKYHVSLAIIACKPELSHLSTIIRYEEMYSIDKFRARATERAIHDEIVQHLVENLKTLEQEKIFEKIQVYQRDSSCIYDSEIDSGEAAQKVKEILFGQWSLFEKEMLKSEEERLKLLQERNGNTGEE</sequence>
<dbReference type="InterPro" id="IPR025662">
    <property type="entry name" value="Sigma_54_int_dom_ATP-bd_1"/>
</dbReference>
<proteinExistence type="inferred from homology"/>
<feature type="domain" description="Zeta toxin" evidence="7">
    <location>
        <begin position="29"/>
        <end position="215"/>
    </location>
</feature>
<evidence type="ECO:0000256" key="4">
    <source>
        <dbReference type="ARBA" id="ARBA00022840"/>
    </source>
</evidence>
<evidence type="ECO:0000256" key="3">
    <source>
        <dbReference type="ARBA" id="ARBA00022741"/>
    </source>
</evidence>